<protein>
    <submittedName>
        <fullName evidence="1">ABC transporter substrate binding protein</fullName>
    </submittedName>
</protein>
<gene>
    <name evidence="1" type="ORF">HMPREF7215_2063</name>
</gene>
<accession>A0ABP2HZ81</accession>
<dbReference type="PANTHER" id="PTHR35271:SF1">
    <property type="entry name" value="ABC TRANSPORTER, SUBSTRATE-BINDING LIPOPROTEIN"/>
    <property type="match status" value="1"/>
</dbReference>
<dbReference type="EMBL" id="ADFP01000024">
    <property type="protein sequence ID" value="EFB91680.1"/>
    <property type="molecule type" value="Genomic_DNA"/>
</dbReference>
<evidence type="ECO:0000313" key="1">
    <source>
        <dbReference type="EMBL" id="EFB91680.1"/>
    </source>
</evidence>
<dbReference type="CDD" id="cd06325">
    <property type="entry name" value="PBP1_ABC_unchar_transporter"/>
    <property type="match status" value="1"/>
</dbReference>
<keyword evidence="2" id="KW-1185">Reference proteome</keyword>
<proteinExistence type="predicted"/>
<dbReference type="Proteomes" id="UP000006462">
    <property type="component" value="Unassembled WGS sequence"/>
</dbReference>
<dbReference type="Gene3D" id="3.40.50.2300">
    <property type="match status" value="2"/>
</dbReference>
<dbReference type="Pfam" id="PF04392">
    <property type="entry name" value="ABC_sub_bind"/>
    <property type="match status" value="1"/>
</dbReference>
<dbReference type="InterPro" id="IPR007487">
    <property type="entry name" value="ABC_transpt-TYRBP-like"/>
</dbReference>
<comment type="caution">
    <text evidence="1">The sequence shown here is derived from an EMBL/GenBank/DDBJ whole genome shotgun (WGS) entry which is preliminary data.</text>
</comment>
<evidence type="ECO:0000313" key="2">
    <source>
        <dbReference type="Proteomes" id="UP000006462"/>
    </source>
</evidence>
<dbReference type="SUPFAM" id="SSF53822">
    <property type="entry name" value="Periplasmic binding protein-like I"/>
    <property type="match status" value="1"/>
</dbReference>
<organism evidence="1 2">
    <name type="scientific">Pyramidobacter piscolens W5455</name>
    <dbReference type="NCBI Taxonomy" id="352165"/>
    <lineage>
        <taxon>Bacteria</taxon>
        <taxon>Thermotogati</taxon>
        <taxon>Synergistota</taxon>
        <taxon>Synergistia</taxon>
        <taxon>Synergistales</taxon>
        <taxon>Dethiosulfovibrionaceae</taxon>
        <taxon>Pyramidobacter</taxon>
    </lineage>
</organism>
<dbReference type="PANTHER" id="PTHR35271">
    <property type="entry name" value="ABC TRANSPORTER, SUBSTRATE-BINDING LIPOPROTEIN-RELATED"/>
    <property type="match status" value="1"/>
</dbReference>
<reference evidence="1 2" key="1">
    <citation type="submission" date="2009-12" db="EMBL/GenBank/DDBJ databases">
        <authorList>
            <person name="Shrivastava S."/>
            <person name="Madupu R."/>
            <person name="Durkin A.S."/>
            <person name="Torralba M."/>
            <person name="Methe B."/>
            <person name="Sutton G.G."/>
            <person name="Strausberg R.L."/>
            <person name="Nelson K.E."/>
        </authorList>
    </citation>
    <scope>NUCLEOTIDE SEQUENCE [LARGE SCALE GENOMIC DNA]</scope>
    <source>
        <strain evidence="1 2">W5455</strain>
    </source>
</reference>
<name>A0ABP2HZ81_9BACT</name>
<sequence>MNVSVQGQVSFFERRKNALPRHHASAVVDFVVPGKIIFEREVFVMTMKKFFTACILSALCASSSLAAPKFSVGIVQLVEHPSLDEVRLAILAELKASGYGPDVAEIDYQNGQNSPSLISAICQKFVARGVSVIVPIATPAAQGAAAAAETIPVVFAAVSDPVAAGLVKDLARPDGNVTGVSDAIHPSNVLDLAEELTPGLKNYGIIYNTAEANSTNTVRKAEAEMSKRGIAFREAVVSTAAEVVPAVNSLMGKVDAIYVPDDNTTALAMPLLSQVAIEHKVPVYTAVDSLVHDGGLATSGINYTNLGRQTGQMIIRVLNGAKIADTPVEVLREASVVVNGETAAALGVDVSKYVK</sequence>
<dbReference type="InterPro" id="IPR028082">
    <property type="entry name" value="Peripla_BP_I"/>
</dbReference>